<dbReference type="PANTHER" id="PTHR10978:SF5">
    <property type="entry name" value="SUCCINATE DEHYDROGENASE CYTOCHROME B560 SUBUNIT, MITOCHONDRIAL"/>
    <property type="match status" value="1"/>
</dbReference>
<dbReference type="PIRSF" id="PIRSF000178">
    <property type="entry name" value="SDH_cyt_b560"/>
    <property type="match status" value="1"/>
</dbReference>
<protein>
    <recommendedName>
        <fullName evidence="4">Succinate dehydrogenase cytochrome b556 subunit</fullName>
    </recommendedName>
</protein>
<keyword evidence="15" id="KW-1185">Reference proteome</keyword>
<evidence type="ECO:0000313" key="15">
    <source>
        <dbReference type="Proteomes" id="UP000219494"/>
    </source>
</evidence>
<comment type="subcellular location">
    <subcellularLocation>
        <location evidence="2">Membrane</location>
        <topology evidence="2">Multi-pass membrane protein</topology>
    </subcellularLocation>
</comment>
<feature type="transmembrane region" description="Helical" evidence="13">
    <location>
        <begin position="119"/>
        <end position="140"/>
    </location>
</feature>
<comment type="similarity">
    <text evidence="3">Belongs to the cytochrome b560 family.</text>
</comment>
<dbReference type="GO" id="GO:0016020">
    <property type="term" value="C:membrane"/>
    <property type="evidence" value="ECO:0007669"/>
    <property type="project" value="UniProtKB-SubCell"/>
</dbReference>
<dbReference type="AlphaFoldDB" id="A0A285QA99"/>
<dbReference type="RefSeq" id="WP_097063256.1">
    <property type="nucleotide sequence ID" value="NZ_OBMI01000001.1"/>
</dbReference>
<dbReference type="GO" id="GO:0006099">
    <property type="term" value="P:tricarboxylic acid cycle"/>
    <property type="evidence" value="ECO:0007669"/>
    <property type="project" value="InterPro"/>
</dbReference>
<dbReference type="Pfam" id="PF01127">
    <property type="entry name" value="Sdh_cyt"/>
    <property type="match status" value="1"/>
</dbReference>
<keyword evidence="7 12" id="KW-0479">Metal-binding</keyword>
<evidence type="ECO:0000256" key="1">
    <source>
        <dbReference type="ARBA" id="ARBA00004050"/>
    </source>
</evidence>
<dbReference type="SUPFAM" id="SSF81343">
    <property type="entry name" value="Fumarate reductase respiratory complex transmembrane subunits"/>
    <property type="match status" value="1"/>
</dbReference>
<feature type="binding site" description="axial binding residue" evidence="12">
    <location>
        <position position="96"/>
    </location>
    <ligand>
        <name>heme</name>
        <dbReference type="ChEBI" id="CHEBI:30413"/>
        <note>ligand shared with second transmembrane subunit</note>
    </ligand>
    <ligandPart>
        <name>Fe</name>
        <dbReference type="ChEBI" id="CHEBI:18248"/>
    </ligandPart>
</feature>
<gene>
    <name evidence="14" type="ORF">SAMN06297144_0199</name>
</gene>
<comment type="function">
    <text evidence="1">Membrane-anchoring subunit of succinate dehydrogenase (SDH).</text>
</comment>
<evidence type="ECO:0000256" key="2">
    <source>
        <dbReference type="ARBA" id="ARBA00004141"/>
    </source>
</evidence>
<dbReference type="OrthoDB" id="9799441at2"/>
<keyword evidence="8 13" id="KW-1133">Transmembrane helix</keyword>
<evidence type="ECO:0000256" key="6">
    <source>
        <dbReference type="ARBA" id="ARBA00022692"/>
    </source>
</evidence>
<proteinExistence type="inferred from homology"/>
<dbReference type="Gene3D" id="1.20.1300.10">
    <property type="entry name" value="Fumarate reductase/succinate dehydrogenase, transmembrane subunit"/>
    <property type="match status" value="1"/>
</dbReference>
<feature type="transmembrane region" description="Helical" evidence="13">
    <location>
        <begin position="80"/>
        <end position="98"/>
    </location>
</feature>
<evidence type="ECO:0000256" key="10">
    <source>
        <dbReference type="ARBA" id="ARBA00023136"/>
    </source>
</evidence>
<dbReference type="GO" id="GO:0009055">
    <property type="term" value="F:electron transfer activity"/>
    <property type="evidence" value="ECO:0007669"/>
    <property type="project" value="InterPro"/>
</dbReference>
<sequence>MATARPSRPRSPHLFNGPMRLHYVWGPHMTVSILHRATGSAMATLGAVLLVWWLAAAAGGAESYARFLDLFTTDTGALNIVGWVLGVGMSWAFFQHMANGVRHLFMDVGANYELKRNKASAIATLVFAPLATIALCAYIVGGR</sequence>
<dbReference type="GO" id="GO:0046872">
    <property type="term" value="F:metal ion binding"/>
    <property type="evidence" value="ECO:0007669"/>
    <property type="project" value="UniProtKB-KW"/>
</dbReference>
<keyword evidence="9 12" id="KW-0408">Iron</keyword>
<keyword evidence="10 13" id="KW-0472">Membrane</keyword>
<evidence type="ECO:0000256" key="4">
    <source>
        <dbReference type="ARBA" id="ARBA00020076"/>
    </source>
</evidence>
<accession>A0A285QA99</accession>
<evidence type="ECO:0000256" key="8">
    <source>
        <dbReference type="ARBA" id="ARBA00022989"/>
    </source>
</evidence>
<dbReference type="Proteomes" id="UP000219494">
    <property type="component" value="Unassembled WGS sequence"/>
</dbReference>
<dbReference type="InterPro" id="IPR018495">
    <property type="entry name" value="Succ_DH_cyt_bsu_CS"/>
</dbReference>
<reference evidence="14 15" key="1">
    <citation type="submission" date="2017-07" db="EMBL/GenBank/DDBJ databases">
        <authorList>
            <person name="Sun Z.S."/>
            <person name="Albrecht U."/>
            <person name="Echele G."/>
            <person name="Lee C.C."/>
        </authorList>
    </citation>
    <scope>NUCLEOTIDE SEQUENCE [LARGE SCALE GENOMIC DNA]</scope>
    <source>
        <strain evidence="14 15">CGMCC 1.12672</strain>
    </source>
</reference>
<dbReference type="NCBIfam" id="TIGR02970">
    <property type="entry name" value="succ_dehyd_cytB"/>
    <property type="match status" value="1"/>
</dbReference>
<keyword evidence="6 13" id="KW-0812">Transmembrane</keyword>
<evidence type="ECO:0000256" key="5">
    <source>
        <dbReference type="ARBA" id="ARBA00022617"/>
    </source>
</evidence>
<name>A0A285QA99_9SPHN</name>
<dbReference type="CDD" id="cd03499">
    <property type="entry name" value="SQR_TypeC_SdhC"/>
    <property type="match status" value="1"/>
</dbReference>
<evidence type="ECO:0000256" key="9">
    <source>
        <dbReference type="ARBA" id="ARBA00023004"/>
    </source>
</evidence>
<evidence type="ECO:0000313" key="14">
    <source>
        <dbReference type="EMBL" id="SOB78756.1"/>
    </source>
</evidence>
<dbReference type="EMBL" id="OBMI01000001">
    <property type="protein sequence ID" value="SOB78756.1"/>
    <property type="molecule type" value="Genomic_DNA"/>
</dbReference>
<organism evidence="14 15">
    <name type="scientific">Sphingomonas guangdongensis</name>
    <dbReference type="NCBI Taxonomy" id="1141890"/>
    <lineage>
        <taxon>Bacteria</taxon>
        <taxon>Pseudomonadati</taxon>
        <taxon>Pseudomonadota</taxon>
        <taxon>Alphaproteobacteria</taxon>
        <taxon>Sphingomonadales</taxon>
        <taxon>Sphingomonadaceae</taxon>
        <taxon>Sphingomonas</taxon>
    </lineage>
</organism>
<evidence type="ECO:0000256" key="3">
    <source>
        <dbReference type="ARBA" id="ARBA00007244"/>
    </source>
</evidence>
<keyword evidence="5 12" id="KW-0349">Heme</keyword>
<evidence type="ECO:0000256" key="13">
    <source>
        <dbReference type="SAM" id="Phobius"/>
    </source>
</evidence>
<evidence type="ECO:0000256" key="12">
    <source>
        <dbReference type="PIRSR" id="PIRSR000178-1"/>
    </source>
</evidence>
<feature type="transmembrane region" description="Helical" evidence="13">
    <location>
        <begin position="39"/>
        <end position="60"/>
    </location>
</feature>
<comment type="subunit">
    <text evidence="11">Part of an enzyme complex containing four subunits: a flavoprotein, an iron-sulfur protein, plus two membrane-anchoring proteins, SdhC and SdhD. The complex can form homotrimers.</text>
</comment>
<dbReference type="InterPro" id="IPR000701">
    <property type="entry name" value="SuccDH_FuR_B_TM-su"/>
</dbReference>
<dbReference type="PROSITE" id="PS01001">
    <property type="entry name" value="SDH_CYT_2"/>
    <property type="match status" value="1"/>
</dbReference>
<dbReference type="PANTHER" id="PTHR10978">
    <property type="entry name" value="SUCCINATE DEHYDROGENASE CYTOCHROME B560 SUBUNIT"/>
    <property type="match status" value="1"/>
</dbReference>
<dbReference type="InterPro" id="IPR014314">
    <property type="entry name" value="Succ_DH_cytb556"/>
</dbReference>
<evidence type="ECO:0000256" key="7">
    <source>
        <dbReference type="ARBA" id="ARBA00022723"/>
    </source>
</evidence>
<comment type="cofactor">
    <cofactor evidence="12">
        <name>heme</name>
        <dbReference type="ChEBI" id="CHEBI:30413"/>
    </cofactor>
    <text evidence="12">The heme is bound between the two transmembrane subunits.</text>
</comment>
<dbReference type="InterPro" id="IPR034804">
    <property type="entry name" value="SQR/QFR_C/D"/>
</dbReference>
<evidence type="ECO:0000256" key="11">
    <source>
        <dbReference type="ARBA" id="ARBA00025912"/>
    </source>
</evidence>